<evidence type="ECO:0000313" key="2">
    <source>
        <dbReference type="EMBL" id="KIZ02133.1"/>
    </source>
</evidence>
<dbReference type="Proteomes" id="UP000054498">
    <property type="component" value="Unassembled WGS sequence"/>
</dbReference>
<accession>A0A0D2JT85</accession>
<gene>
    <name evidence="2" type="ORF">MNEG_5821</name>
</gene>
<feature type="region of interest" description="Disordered" evidence="1">
    <location>
        <begin position="258"/>
        <end position="293"/>
    </location>
</feature>
<evidence type="ECO:0000256" key="1">
    <source>
        <dbReference type="SAM" id="MobiDB-lite"/>
    </source>
</evidence>
<dbReference type="GeneID" id="25738698"/>
<evidence type="ECO:0000313" key="3">
    <source>
        <dbReference type="Proteomes" id="UP000054498"/>
    </source>
</evidence>
<proteinExistence type="predicted"/>
<dbReference type="RefSeq" id="XP_013901152.1">
    <property type="nucleotide sequence ID" value="XM_014045698.1"/>
</dbReference>
<dbReference type="AlphaFoldDB" id="A0A0D2JT85"/>
<protein>
    <submittedName>
        <fullName evidence="2">Uncharacterized protein</fullName>
    </submittedName>
</protein>
<name>A0A0D2JT85_9CHLO</name>
<dbReference type="OrthoDB" id="289416at2759"/>
<reference evidence="2 3" key="1">
    <citation type="journal article" date="2013" name="BMC Genomics">
        <title>Reconstruction of the lipid metabolism for the microalga Monoraphidium neglectum from its genome sequence reveals characteristics suitable for biofuel production.</title>
        <authorList>
            <person name="Bogen C."/>
            <person name="Al-Dilaimi A."/>
            <person name="Albersmeier A."/>
            <person name="Wichmann J."/>
            <person name="Grundmann M."/>
            <person name="Rupp O."/>
            <person name="Lauersen K.J."/>
            <person name="Blifernez-Klassen O."/>
            <person name="Kalinowski J."/>
            <person name="Goesmann A."/>
            <person name="Mussgnug J.H."/>
            <person name="Kruse O."/>
        </authorList>
    </citation>
    <scope>NUCLEOTIDE SEQUENCE [LARGE SCALE GENOMIC DNA]</scope>
    <source>
        <strain evidence="2 3">SAG 48.87</strain>
    </source>
</reference>
<dbReference type="EMBL" id="KK101113">
    <property type="protein sequence ID" value="KIZ02133.1"/>
    <property type="molecule type" value="Genomic_DNA"/>
</dbReference>
<dbReference type="STRING" id="145388.A0A0D2JT85"/>
<keyword evidence="3" id="KW-1185">Reference proteome</keyword>
<sequence length="293" mass="30945">MCPRGAPPAAFIDFNTAREYQPNMGFFVAADGAHRVSRLLPAAALVTYAPPGSFYQDHPIVDDVKVTLDYDLTAPLAAPRWLDGFQHFVGAPYSPGLCVVVDVRYVVPAAGGSAPAGWALLPVFERCGAFVASGTYHLPLFQGVPGSTLLAEVAARGDPHAVMVAQIKSGRIRPSLDFASVTVRLRCATRAGQLESPAWAAPLPSLRLPRYVVAGLGSKHVAEMRRVVKNKTYSQAKPQALTDDQWVDQINDAVIKAAGLEGDDDGGLQGGGEEAREEERGAAAGGEVEGAAE</sequence>
<feature type="compositionally biased region" description="Gly residues" evidence="1">
    <location>
        <begin position="283"/>
        <end position="293"/>
    </location>
</feature>
<dbReference type="KEGG" id="mng:MNEG_5821"/>
<organism evidence="2 3">
    <name type="scientific">Monoraphidium neglectum</name>
    <dbReference type="NCBI Taxonomy" id="145388"/>
    <lineage>
        <taxon>Eukaryota</taxon>
        <taxon>Viridiplantae</taxon>
        <taxon>Chlorophyta</taxon>
        <taxon>core chlorophytes</taxon>
        <taxon>Chlorophyceae</taxon>
        <taxon>CS clade</taxon>
        <taxon>Sphaeropleales</taxon>
        <taxon>Selenastraceae</taxon>
        <taxon>Monoraphidium</taxon>
    </lineage>
</organism>